<dbReference type="OMA" id="YMLLSCK"/>
<protein>
    <submittedName>
        <fullName evidence="1">Uncharacterized protein</fullName>
    </submittedName>
</protein>
<organism evidence="1 2">
    <name type="scientific">Brassica campestris</name>
    <name type="common">Field mustard</name>
    <dbReference type="NCBI Taxonomy" id="3711"/>
    <lineage>
        <taxon>Eukaryota</taxon>
        <taxon>Viridiplantae</taxon>
        <taxon>Streptophyta</taxon>
        <taxon>Embryophyta</taxon>
        <taxon>Tracheophyta</taxon>
        <taxon>Spermatophyta</taxon>
        <taxon>Magnoliopsida</taxon>
        <taxon>eudicotyledons</taxon>
        <taxon>Gunneridae</taxon>
        <taxon>Pentapetalae</taxon>
        <taxon>rosids</taxon>
        <taxon>malvids</taxon>
        <taxon>Brassicales</taxon>
        <taxon>Brassicaceae</taxon>
        <taxon>Brassiceae</taxon>
        <taxon>Brassica</taxon>
    </lineage>
</organism>
<dbReference type="InParanoid" id="M4CH67"/>
<dbReference type="Gramene" id="Bra003550.1">
    <property type="protein sequence ID" value="Bra003550.1-P"/>
    <property type="gene ID" value="Bra003550"/>
</dbReference>
<proteinExistence type="predicted"/>
<name>M4CH67_BRACM</name>
<dbReference type="Proteomes" id="UP000011750">
    <property type="component" value="Chromosome A07"/>
</dbReference>
<sequence>MAHYGLYCHILLVFSMICPFTSSFTVITSDTVAPSALIDGPQTGFTMTRDGAHTEPDEQDAVYDIMRATGNDWAAAIPDVCRGRWHGIECMPDQDNVYHVVSLSFGALSDDTAFPTCDPKRSYI</sequence>
<evidence type="ECO:0000313" key="1">
    <source>
        <dbReference type="EnsemblPlants" id="Bra003550.1-P"/>
    </source>
</evidence>
<dbReference type="AlphaFoldDB" id="M4CH67"/>
<reference evidence="1" key="3">
    <citation type="submission" date="2023-03" db="UniProtKB">
        <authorList>
            <consortium name="EnsemblPlants"/>
        </authorList>
    </citation>
    <scope>IDENTIFICATION</scope>
    <source>
        <strain evidence="1">cv. Chiifu-401-42</strain>
    </source>
</reference>
<dbReference type="STRING" id="51351.M4CH67"/>
<reference evidence="1 2" key="1">
    <citation type="journal article" date="2011" name="Nat. Genet.">
        <title>The genome of the mesopolyploid crop species Brassica rapa.</title>
        <authorList>
            <consortium name="Brassica rapa Genome Sequencing Project Consortium"/>
            <person name="Wang X."/>
            <person name="Wang H."/>
            <person name="Wang J."/>
            <person name="Sun R."/>
            <person name="Wu J."/>
            <person name="Liu S."/>
            <person name="Bai Y."/>
            <person name="Mun J.H."/>
            <person name="Bancroft I."/>
            <person name="Cheng F."/>
            <person name="Huang S."/>
            <person name="Li X."/>
            <person name="Hua W."/>
            <person name="Wang J."/>
            <person name="Wang X."/>
            <person name="Freeling M."/>
            <person name="Pires J.C."/>
            <person name="Paterson A.H."/>
            <person name="Chalhoub B."/>
            <person name="Wang B."/>
            <person name="Hayward A."/>
            <person name="Sharpe A.G."/>
            <person name="Park B.S."/>
            <person name="Weisshaar B."/>
            <person name="Liu B."/>
            <person name="Li B."/>
            <person name="Liu B."/>
            <person name="Tong C."/>
            <person name="Song C."/>
            <person name="Duran C."/>
            <person name="Peng C."/>
            <person name="Geng C."/>
            <person name="Koh C."/>
            <person name="Lin C."/>
            <person name="Edwards D."/>
            <person name="Mu D."/>
            <person name="Shen D."/>
            <person name="Soumpourou E."/>
            <person name="Li F."/>
            <person name="Fraser F."/>
            <person name="Conant G."/>
            <person name="Lassalle G."/>
            <person name="King G.J."/>
            <person name="Bonnema G."/>
            <person name="Tang H."/>
            <person name="Wang H."/>
            <person name="Belcram H."/>
            <person name="Zhou H."/>
            <person name="Hirakawa H."/>
            <person name="Abe H."/>
            <person name="Guo H."/>
            <person name="Wang H."/>
            <person name="Jin H."/>
            <person name="Parkin I.A."/>
            <person name="Batley J."/>
            <person name="Kim J.S."/>
            <person name="Just J."/>
            <person name="Li J."/>
            <person name="Xu J."/>
            <person name="Deng J."/>
            <person name="Kim J.A."/>
            <person name="Li J."/>
            <person name="Yu J."/>
            <person name="Meng J."/>
            <person name="Wang J."/>
            <person name="Min J."/>
            <person name="Poulain J."/>
            <person name="Wang J."/>
            <person name="Hatakeyama K."/>
            <person name="Wu K."/>
            <person name="Wang L."/>
            <person name="Fang L."/>
            <person name="Trick M."/>
            <person name="Links M.G."/>
            <person name="Zhao M."/>
            <person name="Jin M."/>
            <person name="Ramchiary N."/>
            <person name="Drou N."/>
            <person name="Berkman P.J."/>
            <person name="Cai Q."/>
            <person name="Huang Q."/>
            <person name="Li R."/>
            <person name="Tabata S."/>
            <person name="Cheng S."/>
            <person name="Zhang S."/>
            <person name="Zhang S."/>
            <person name="Huang S."/>
            <person name="Sato S."/>
            <person name="Sun S."/>
            <person name="Kwon S.J."/>
            <person name="Choi S.R."/>
            <person name="Lee T.H."/>
            <person name="Fan W."/>
            <person name="Zhao X."/>
            <person name="Tan X."/>
            <person name="Xu X."/>
            <person name="Wang Y."/>
            <person name="Qiu Y."/>
            <person name="Yin Y."/>
            <person name="Li Y."/>
            <person name="Du Y."/>
            <person name="Liao Y."/>
            <person name="Lim Y."/>
            <person name="Narusaka Y."/>
            <person name="Wang Y."/>
            <person name="Wang Z."/>
            <person name="Li Z."/>
            <person name="Wang Z."/>
            <person name="Xiong Z."/>
            <person name="Zhang Z."/>
        </authorList>
    </citation>
    <scope>NUCLEOTIDE SEQUENCE [LARGE SCALE GENOMIC DNA]</scope>
    <source>
        <strain evidence="1 2">cv. Chiifu-401-42</strain>
    </source>
</reference>
<keyword evidence="2" id="KW-1185">Reference proteome</keyword>
<accession>M4CH67</accession>
<evidence type="ECO:0000313" key="2">
    <source>
        <dbReference type="Proteomes" id="UP000011750"/>
    </source>
</evidence>
<reference evidence="1 2" key="2">
    <citation type="journal article" date="2018" name="Hortic Res">
        <title>Improved Brassica rapa reference genome by single-molecule sequencing and chromosome conformation capture technologies.</title>
        <authorList>
            <person name="Zhang L."/>
            <person name="Cai X."/>
            <person name="Wu J."/>
            <person name="Liu M."/>
            <person name="Grob S."/>
            <person name="Cheng F."/>
            <person name="Liang J."/>
            <person name="Cai C."/>
            <person name="Liu Z."/>
            <person name="Liu B."/>
            <person name="Wang F."/>
            <person name="Li S."/>
            <person name="Liu F."/>
            <person name="Li X."/>
            <person name="Cheng L."/>
            <person name="Yang W."/>
            <person name="Li M.H."/>
            <person name="Grossniklaus U."/>
            <person name="Zheng H."/>
            <person name="Wang X."/>
        </authorList>
    </citation>
    <scope>NUCLEOTIDE SEQUENCE [LARGE SCALE GENOMIC DNA]</scope>
    <source>
        <strain evidence="1 2">cv. Chiifu-401-42</strain>
    </source>
</reference>
<dbReference type="HOGENOM" id="CLU_2007131_0_0_1"/>
<dbReference type="EnsemblPlants" id="Bra003550.1">
    <property type="protein sequence ID" value="Bra003550.1-P"/>
    <property type="gene ID" value="Bra003550"/>
</dbReference>